<evidence type="ECO:0000256" key="1">
    <source>
        <dbReference type="ARBA" id="ARBA00004651"/>
    </source>
</evidence>
<keyword evidence="6 7" id="KW-0472">Membrane</keyword>
<protein>
    <submittedName>
        <fullName evidence="9">Carbohydrate ABC transporter permease</fullName>
    </submittedName>
</protein>
<gene>
    <name evidence="9" type="ORF">ACFY35_41335</name>
</gene>
<dbReference type="InterPro" id="IPR000515">
    <property type="entry name" value="MetI-like"/>
</dbReference>
<evidence type="ECO:0000313" key="10">
    <source>
        <dbReference type="Proteomes" id="UP001602245"/>
    </source>
</evidence>
<keyword evidence="5 7" id="KW-1133">Transmembrane helix</keyword>
<feature type="domain" description="ABC transmembrane type-1" evidence="8">
    <location>
        <begin position="77"/>
        <end position="266"/>
    </location>
</feature>
<keyword evidence="3" id="KW-1003">Cell membrane</keyword>
<evidence type="ECO:0000256" key="2">
    <source>
        <dbReference type="ARBA" id="ARBA00022448"/>
    </source>
</evidence>
<feature type="transmembrane region" description="Helical" evidence="7">
    <location>
        <begin position="12"/>
        <end position="39"/>
    </location>
</feature>
<organism evidence="9 10">
    <name type="scientific">Paractinoplanes globisporus</name>
    <dbReference type="NCBI Taxonomy" id="113565"/>
    <lineage>
        <taxon>Bacteria</taxon>
        <taxon>Bacillati</taxon>
        <taxon>Actinomycetota</taxon>
        <taxon>Actinomycetes</taxon>
        <taxon>Micromonosporales</taxon>
        <taxon>Micromonosporaceae</taxon>
        <taxon>Paractinoplanes</taxon>
    </lineage>
</organism>
<comment type="caution">
    <text evidence="9">The sequence shown here is derived from an EMBL/GenBank/DDBJ whole genome shotgun (WGS) entry which is preliminary data.</text>
</comment>
<evidence type="ECO:0000313" key="9">
    <source>
        <dbReference type="EMBL" id="MFF5295916.1"/>
    </source>
</evidence>
<comment type="subcellular location">
    <subcellularLocation>
        <location evidence="1 7">Cell membrane</location>
        <topology evidence="1 7">Multi-pass membrane protein</topology>
    </subcellularLocation>
</comment>
<evidence type="ECO:0000256" key="3">
    <source>
        <dbReference type="ARBA" id="ARBA00022475"/>
    </source>
</evidence>
<sequence length="281" mass="31485">MTVLQSRRPRKNLLLSFVAIVLSVIVFLVPFAFVLLTAIKDQQQASLLDFSWPHQFRLVQNFIDVVQARDYMLIIAFINSTILTVASVTLMVVFGAMVAFVLQRRKSRWNGLVNALVLAGLIIPPAVVPTIWVLQKIGLFRTMPGLILVEVAFGLAFVILLFRAFIGTIPRELDEAAIIDGAGPMRLFFRVILPLLKPVIITSVVVQSVFVFNDFTNPLYFLPGDQNATVQLTLYNFSSQYSTQYNLLFMNILLITIPPLIMYLFFNRQIVAGMTAGAIKG</sequence>
<feature type="transmembrane region" description="Helical" evidence="7">
    <location>
        <begin position="112"/>
        <end position="134"/>
    </location>
</feature>
<dbReference type="InterPro" id="IPR035906">
    <property type="entry name" value="MetI-like_sf"/>
</dbReference>
<name>A0ABW6WRJ5_9ACTN</name>
<feature type="transmembrane region" description="Helical" evidence="7">
    <location>
        <begin position="146"/>
        <end position="166"/>
    </location>
</feature>
<proteinExistence type="inferred from homology"/>
<evidence type="ECO:0000256" key="5">
    <source>
        <dbReference type="ARBA" id="ARBA00022989"/>
    </source>
</evidence>
<feature type="transmembrane region" description="Helical" evidence="7">
    <location>
        <begin position="71"/>
        <end position="100"/>
    </location>
</feature>
<keyword evidence="4 7" id="KW-0812">Transmembrane</keyword>
<keyword evidence="2 7" id="KW-0813">Transport</keyword>
<dbReference type="RefSeq" id="WP_157296808.1">
    <property type="nucleotide sequence ID" value="NZ_JBIAZU010000008.1"/>
</dbReference>
<feature type="transmembrane region" description="Helical" evidence="7">
    <location>
        <begin position="187"/>
        <end position="212"/>
    </location>
</feature>
<dbReference type="Gene3D" id="1.10.3720.10">
    <property type="entry name" value="MetI-like"/>
    <property type="match status" value="1"/>
</dbReference>
<evidence type="ECO:0000256" key="7">
    <source>
        <dbReference type="RuleBase" id="RU363032"/>
    </source>
</evidence>
<dbReference type="Proteomes" id="UP001602245">
    <property type="component" value="Unassembled WGS sequence"/>
</dbReference>
<keyword evidence="10" id="KW-1185">Reference proteome</keyword>
<dbReference type="CDD" id="cd06261">
    <property type="entry name" value="TM_PBP2"/>
    <property type="match status" value="1"/>
</dbReference>
<evidence type="ECO:0000256" key="4">
    <source>
        <dbReference type="ARBA" id="ARBA00022692"/>
    </source>
</evidence>
<evidence type="ECO:0000259" key="8">
    <source>
        <dbReference type="PROSITE" id="PS50928"/>
    </source>
</evidence>
<dbReference type="EMBL" id="JBIAZU010000008">
    <property type="protein sequence ID" value="MFF5295916.1"/>
    <property type="molecule type" value="Genomic_DNA"/>
</dbReference>
<dbReference type="SUPFAM" id="SSF161098">
    <property type="entry name" value="MetI-like"/>
    <property type="match status" value="1"/>
</dbReference>
<evidence type="ECO:0000256" key="6">
    <source>
        <dbReference type="ARBA" id="ARBA00023136"/>
    </source>
</evidence>
<dbReference type="PANTHER" id="PTHR43744">
    <property type="entry name" value="ABC TRANSPORTER PERMEASE PROTEIN MG189-RELATED-RELATED"/>
    <property type="match status" value="1"/>
</dbReference>
<dbReference type="Pfam" id="PF00528">
    <property type="entry name" value="BPD_transp_1"/>
    <property type="match status" value="1"/>
</dbReference>
<comment type="similarity">
    <text evidence="7">Belongs to the binding-protein-dependent transport system permease family.</text>
</comment>
<feature type="transmembrane region" description="Helical" evidence="7">
    <location>
        <begin position="245"/>
        <end position="266"/>
    </location>
</feature>
<dbReference type="PROSITE" id="PS50928">
    <property type="entry name" value="ABC_TM1"/>
    <property type="match status" value="1"/>
</dbReference>
<accession>A0ABW6WRJ5</accession>
<dbReference type="PANTHER" id="PTHR43744:SF8">
    <property type="entry name" value="SN-GLYCEROL-3-PHOSPHATE TRANSPORT SYSTEM PERMEASE PROTEIN UGPE"/>
    <property type="match status" value="1"/>
</dbReference>
<reference evidence="9 10" key="1">
    <citation type="submission" date="2024-10" db="EMBL/GenBank/DDBJ databases">
        <title>The Natural Products Discovery Center: Release of the First 8490 Sequenced Strains for Exploring Actinobacteria Biosynthetic Diversity.</title>
        <authorList>
            <person name="Kalkreuter E."/>
            <person name="Kautsar S.A."/>
            <person name="Yang D."/>
            <person name="Bader C.D."/>
            <person name="Teijaro C.N."/>
            <person name="Fluegel L."/>
            <person name="Davis C.M."/>
            <person name="Simpson J.R."/>
            <person name="Lauterbach L."/>
            <person name="Steele A.D."/>
            <person name="Gui C."/>
            <person name="Meng S."/>
            <person name="Li G."/>
            <person name="Viehrig K."/>
            <person name="Ye F."/>
            <person name="Su P."/>
            <person name="Kiefer A.F."/>
            <person name="Nichols A."/>
            <person name="Cepeda A.J."/>
            <person name="Yan W."/>
            <person name="Fan B."/>
            <person name="Jiang Y."/>
            <person name="Adhikari A."/>
            <person name="Zheng C.-J."/>
            <person name="Schuster L."/>
            <person name="Cowan T.M."/>
            <person name="Smanski M.J."/>
            <person name="Chevrette M.G."/>
            <person name="De Carvalho L.P.S."/>
            <person name="Shen B."/>
        </authorList>
    </citation>
    <scope>NUCLEOTIDE SEQUENCE [LARGE SCALE GENOMIC DNA]</scope>
    <source>
        <strain evidence="9 10">NPDC000087</strain>
    </source>
</reference>